<feature type="compositionally biased region" description="Polar residues" evidence="1">
    <location>
        <begin position="148"/>
        <end position="157"/>
    </location>
</feature>
<gene>
    <name evidence="2" type="ORF">M0811_06824</name>
</gene>
<accession>A0A9Q0LN47</accession>
<evidence type="ECO:0000313" key="3">
    <source>
        <dbReference type="Proteomes" id="UP001149090"/>
    </source>
</evidence>
<dbReference type="InterPro" id="IPR027417">
    <property type="entry name" value="P-loop_NTPase"/>
</dbReference>
<sequence length="183" mass="21110">MAKIIGLCGLNCSGKTTALKFFESKGYYTFSLSDIIRQELRDGNKQITRENMRVCGNDLRKELGEGCLAKKALELISKKTDFQNFIVDSIRHPEEVKELRKNKAFTLLCVSSPVEERFKRMIQRKRDDDDPITLEKFIEQEKKEFESSDPSAQQNKATMELADQVVENLGSTEDFEEKLKKFL</sequence>
<protein>
    <recommendedName>
        <fullName evidence="4">Dephospho-CoA kinase</fullName>
    </recommendedName>
</protein>
<dbReference type="PANTHER" id="PTHR41930:SF1">
    <property type="entry name" value="DEPHOSPHO-COA KINASE"/>
    <property type="match status" value="1"/>
</dbReference>
<dbReference type="SUPFAM" id="SSF52540">
    <property type="entry name" value="P-loop containing nucleoside triphosphate hydrolases"/>
    <property type="match status" value="1"/>
</dbReference>
<dbReference type="EMBL" id="JAPDFW010000063">
    <property type="protein sequence ID" value="KAJ5075962.1"/>
    <property type="molecule type" value="Genomic_DNA"/>
</dbReference>
<dbReference type="Pfam" id="PF13207">
    <property type="entry name" value="AAA_17"/>
    <property type="match status" value="1"/>
</dbReference>
<organism evidence="2 3">
    <name type="scientific">Anaeramoeba ignava</name>
    <name type="common">Anaerobic marine amoeba</name>
    <dbReference type="NCBI Taxonomy" id="1746090"/>
    <lineage>
        <taxon>Eukaryota</taxon>
        <taxon>Metamonada</taxon>
        <taxon>Anaeramoebidae</taxon>
        <taxon>Anaeramoeba</taxon>
    </lineage>
</organism>
<dbReference type="PANTHER" id="PTHR41930">
    <property type="entry name" value="UPF0200 PROTEIN MJ1399"/>
    <property type="match status" value="1"/>
</dbReference>
<dbReference type="Gene3D" id="3.40.50.300">
    <property type="entry name" value="P-loop containing nucleotide triphosphate hydrolases"/>
    <property type="match status" value="1"/>
</dbReference>
<feature type="region of interest" description="Disordered" evidence="1">
    <location>
        <begin position="140"/>
        <end position="160"/>
    </location>
</feature>
<evidence type="ECO:0000313" key="2">
    <source>
        <dbReference type="EMBL" id="KAJ5075962.1"/>
    </source>
</evidence>
<evidence type="ECO:0000256" key="1">
    <source>
        <dbReference type="SAM" id="MobiDB-lite"/>
    </source>
</evidence>
<evidence type="ECO:0008006" key="4">
    <source>
        <dbReference type="Google" id="ProtNLM"/>
    </source>
</evidence>
<keyword evidence="3" id="KW-1185">Reference proteome</keyword>
<dbReference type="OMA" id="CRVSCSD"/>
<dbReference type="AlphaFoldDB" id="A0A9Q0LN47"/>
<name>A0A9Q0LN47_ANAIG</name>
<dbReference type="Proteomes" id="UP001149090">
    <property type="component" value="Unassembled WGS sequence"/>
</dbReference>
<dbReference type="OrthoDB" id="15234at2759"/>
<proteinExistence type="predicted"/>
<reference evidence="2" key="1">
    <citation type="submission" date="2022-10" db="EMBL/GenBank/DDBJ databases">
        <title>Novel sulphate-reducing endosymbionts in the free-living metamonad Anaeramoeba.</title>
        <authorList>
            <person name="Jerlstrom-Hultqvist J."/>
            <person name="Cepicka I."/>
            <person name="Gallot-Lavallee L."/>
            <person name="Salas-Leiva D."/>
            <person name="Curtis B.A."/>
            <person name="Zahonova K."/>
            <person name="Pipaliya S."/>
            <person name="Dacks J."/>
            <person name="Roger A.J."/>
        </authorList>
    </citation>
    <scope>NUCLEOTIDE SEQUENCE</scope>
    <source>
        <strain evidence="2">BMAN</strain>
    </source>
</reference>
<comment type="caution">
    <text evidence="2">The sequence shown here is derived from an EMBL/GenBank/DDBJ whole genome shotgun (WGS) entry which is preliminary data.</text>
</comment>